<dbReference type="Pfam" id="PF06612">
    <property type="entry name" value="DUF1146"/>
    <property type="match status" value="1"/>
</dbReference>
<name>A0A0N0UHC2_9BACL</name>
<dbReference type="Proteomes" id="UP000037688">
    <property type="component" value="Unassembled WGS sequence"/>
</dbReference>
<keyword evidence="1" id="KW-0812">Transmembrane</keyword>
<dbReference type="AlphaFoldDB" id="A0A0N0UHC2"/>
<evidence type="ECO:0000313" key="2">
    <source>
        <dbReference type="EMBL" id="KOY14665.1"/>
    </source>
</evidence>
<feature type="transmembrane region" description="Helical" evidence="1">
    <location>
        <begin position="17"/>
        <end position="35"/>
    </location>
</feature>
<accession>A0A0N0UHC2</accession>
<evidence type="ECO:0000313" key="3">
    <source>
        <dbReference type="Proteomes" id="UP000037688"/>
    </source>
</evidence>
<dbReference type="RefSeq" id="WP_053782849.1">
    <property type="nucleotide sequence ID" value="NZ_LITU01000070.1"/>
</dbReference>
<dbReference type="NCBIfam" id="TIGR02327">
    <property type="entry name" value="int_mem_ywzB"/>
    <property type="match status" value="1"/>
</dbReference>
<dbReference type="OrthoDB" id="1651016at2"/>
<dbReference type="PATRIC" id="fig|1705561.3.peg.4653"/>
<proteinExistence type="predicted"/>
<feature type="transmembrane region" description="Helical" evidence="1">
    <location>
        <begin position="55"/>
        <end position="77"/>
    </location>
</feature>
<evidence type="ECO:0008006" key="4">
    <source>
        <dbReference type="Google" id="ProtNLM"/>
    </source>
</evidence>
<dbReference type="InterPro" id="IPR009526">
    <property type="entry name" value="DUF1146"/>
</dbReference>
<gene>
    <name evidence="2" type="ORF">AMS66_22270</name>
</gene>
<protein>
    <recommendedName>
        <fullName evidence="4">DUF1146 domain-containing protein</fullName>
    </recommendedName>
</protein>
<keyword evidence="1" id="KW-0472">Membrane</keyword>
<comment type="caution">
    <text evidence="2">The sequence shown here is derived from an EMBL/GenBank/DDBJ whole genome shotgun (WGS) entry which is preliminary data.</text>
</comment>
<keyword evidence="3" id="KW-1185">Reference proteome</keyword>
<organism evidence="2 3">
    <name type="scientific">Paenibacillus xylanivorans</name>
    <dbReference type="NCBI Taxonomy" id="1705561"/>
    <lineage>
        <taxon>Bacteria</taxon>
        <taxon>Bacillati</taxon>
        <taxon>Bacillota</taxon>
        <taxon>Bacilli</taxon>
        <taxon>Bacillales</taxon>
        <taxon>Paenibacillaceae</taxon>
        <taxon>Paenibacillus</taxon>
    </lineage>
</organism>
<reference evidence="2 3" key="1">
    <citation type="submission" date="2015-08" db="EMBL/GenBank/DDBJ databases">
        <title>Draft genome sequence of cellulolytic and xylanolytic Paenibacillus sp. A59, isolated from a decaying forest soil from Patagonia, Argentina.</title>
        <authorList>
            <person name="Ghio S."/>
            <person name="Caceres A.M."/>
            <person name="Talia P."/>
            <person name="Grasso D."/>
            <person name="Campos E."/>
        </authorList>
    </citation>
    <scope>NUCLEOTIDE SEQUENCE [LARGE SCALE GENOMIC DNA]</scope>
    <source>
        <strain evidence="2 3">A59</strain>
    </source>
</reference>
<keyword evidence="1" id="KW-1133">Transmembrane helix</keyword>
<evidence type="ECO:0000256" key="1">
    <source>
        <dbReference type="SAM" id="Phobius"/>
    </source>
</evidence>
<sequence length="85" mass="9590">MDTDLTNQLNQTLSTNGLVSIIVSLLCIALAWWALQNLKLDLIIRQPRGAQGRLLHLLLAIILGHAVSGFVIDYLSWTQMLRYLF</sequence>
<dbReference type="EMBL" id="LITU01000070">
    <property type="protein sequence ID" value="KOY14665.1"/>
    <property type="molecule type" value="Genomic_DNA"/>
</dbReference>